<gene>
    <name evidence="1" type="ORF">I41_04300</name>
</gene>
<organism evidence="1 2">
    <name type="scientific">Lacipirellula limnantheis</name>
    <dbReference type="NCBI Taxonomy" id="2528024"/>
    <lineage>
        <taxon>Bacteria</taxon>
        <taxon>Pseudomonadati</taxon>
        <taxon>Planctomycetota</taxon>
        <taxon>Planctomycetia</taxon>
        <taxon>Pirellulales</taxon>
        <taxon>Lacipirellulaceae</taxon>
        <taxon>Lacipirellula</taxon>
    </lineage>
</organism>
<name>A0A517TSC8_9BACT</name>
<dbReference type="EMBL" id="CP036339">
    <property type="protein sequence ID" value="QDT71274.1"/>
    <property type="molecule type" value="Genomic_DNA"/>
</dbReference>
<evidence type="ECO:0000313" key="1">
    <source>
        <dbReference type="EMBL" id="QDT71274.1"/>
    </source>
</evidence>
<protein>
    <submittedName>
        <fullName evidence="1">Uncharacterized protein</fullName>
    </submittedName>
</protein>
<dbReference type="AlphaFoldDB" id="A0A517TSC8"/>
<sequence>MRSPVRLQLVAKTRLPLGSGSLRSRSLNVHASRGSRGSLGGGSGIAFATARSGSFATTRSGSFATAVSRSGFATASRSGFAARSRGRFTAARSRFAASGLAALLGAETGEQTTAMLLVLAAADGLAADRGSRFAASRLAALAAEQAGVGLLILTDHGETNHGDQDGNRRQNDTIHLKLLPRECGKKQLSRNIDRRNCSLPCAASTVGCGWVNA</sequence>
<dbReference type="Proteomes" id="UP000317909">
    <property type="component" value="Chromosome"/>
</dbReference>
<accession>A0A517TSC8</accession>
<evidence type="ECO:0000313" key="2">
    <source>
        <dbReference type="Proteomes" id="UP000317909"/>
    </source>
</evidence>
<reference evidence="1 2" key="1">
    <citation type="submission" date="2019-02" db="EMBL/GenBank/DDBJ databases">
        <title>Deep-cultivation of Planctomycetes and their phenomic and genomic characterization uncovers novel biology.</title>
        <authorList>
            <person name="Wiegand S."/>
            <person name="Jogler M."/>
            <person name="Boedeker C."/>
            <person name="Pinto D."/>
            <person name="Vollmers J."/>
            <person name="Rivas-Marin E."/>
            <person name="Kohn T."/>
            <person name="Peeters S.H."/>
            <person name="Heuer A."/>
            <person name="Rast P."/>
            <person name="Oberbeckmann S."/>
            <person name="Bunk B."/>
            <person name="Jeske O."/>
            <person name="Meyerdierks A."/>
            <person name="Storesund J.E."/>
            <person name="Kallscheuer N."/>
            <person name="Luecker S."/>
            <person name="Lage O.M."/>
            <person name="Pohl T."/>
            <person name="Merkel B.J."/>
            <person name="Hornburger P."/>
            <person name="Mueller R.-W."/>
            <person name="Bruemmer F."/>
            <person name="Labrenz M."/>
            <person name="Spormann A.M."/>
            <person name="Op den Camp H."/>
            <person name="Overmann J."/>
            <person name="Amann R."/>
            <person name="Jetten M.S.M."/>
            <person name="Mascher T."/>
            <person name="Medema M.H."/>
            <person name="Devos D.P."/>
            <person name="Kaster A.-K."/>
            <person name="Ovreas L."/>
            <person name="Rohde M."/>
            <person name="Galperin M.Y."/>
            <person name="Jogler C."/>
        </authorList>
    </citation>
    <scope>NUCLEOTIDE SEQUENCE [LARGE SCALE GENOMIC DNA]</scope>
    <source>
        <strain evidence="1 2">I41</strain>
    </source>
</reference>
<proteinExistence type="predicted"/>
<dbReference type="KEGG" id="llh:I41_04300"/>
<keyword evidence="2" id="KW-1185">Reference proteome</keyword>